<dbReference type="InterPro" id="IPR028051">
    <property type="entry name" value="CheX-like_dom"/>
</dbReference>
<name>A0A398CLV9_9BACL</name>
<dbReference type="Gene3D" id="3.40.1550.10">
    <property type="entry name" value="CheC-like"/>
    <property type="match status" value="1"/>
</dbReference>
<accession>A0A398CLV9</accession>
<keyword evidence="4" id="KW-1185">Reference proteome</keyword>
<keyword evidence="1" id="KW-0145">Chemotaxis</keyword>
<dbReference type="AlphaFoldDB" id="A0A398CLV9"/>
<proteinExistence type="predicted"/>
<dbReference type="Proteomes" id="UP000266340">
    <property type="component" value="Unassembled WGS sequence"/>
</dbReference>
<protein>
    <recommendedName>
        <fullName evidence="2">Chemotaxis phosphatase CheX-like domain-containing protein</fullName>
    </recommendedName>
</protein>
<comment type="caution">
    <text evidence="3">The sequence shown here is derived from an EMBL/GenBank/DDBJ whole genome shotgun (WGS) entry which is preliminary data.</text>
</comment>
<dbReference type="SUPFAM" id="SSF103039">
    <property type="entry name" value="CheC-like"/>
    <property type="match status" value="1"/>
</dbReference>
<reference evidence="3 4" key="1">
    <citation type="submission" date="2018-09" db="EMBL/GenBank/DDBJ databases">
        <title>Cohnella cavernae sp. nov., isolated from a karst cave.</title>
        <authorList>
            <person name="Zhu H."/>
        </authorList>
    </citation>
    <scope>NUCLEOTIDE SEQUENCE [LARGE SCALE GENOMIC DNA]</scope>
    <source>
        <strain evidence="3 4">K2E09-144</strain>
    </source>
</reference>
<evidence type="ECO:0000256" key="1">
    <source>
        <dbReference type="ARBA" id="ARBA00022500"/>
    </source>
</evidence>
<evidence type="ECO:0000313" key="4">
    <source>
        <dbReference type="Proteomes" id="UP000266340"/>
    </source>
</evidence>
<evidence type="ECO:0000313" key="3">
    <source>
        <dbReference type="EMBL" id="RIE00631.1"/>
    </source>
</evidence>
<dbReference type="GO" id="GO:0006935">
    <property type="term" value="P:chemotaxis"/>
    <property type="evidence" value="ECO:0007669"/>
    <property type="project" value="UniProtKB-KW"/>
</dbReference>
<sequence>MSNWAERLRFARKSEPAHRSFLRCRKVHGEGTIGLEPNYEAGDPDLFPGLLSSAEQYLGTLGIGELKRISTEQGSDGLPLEDVTAFIQVSGSLQGGFLFSADHSLSRELARKFMIEEITDLEAAQYAVETVAEVANVITAASLNSREETGIYLGNPLMILSRDMGVRAGRYETQAYETPSGRCRFFYIPKMEKAELASIVTV</sequence>
<gene>
    <name evidence="3" type="ORF">D3H35_27070</name>
</gene>
<dbReference type="Pfam" id="PF13690">
    <property type="entry name" value="CheX"/>
    <property type="match status" value="1"/>
</dbReference>
<dbReference type="InterPro" id="IPR028976">
    <property type="entry name" value="CheC-like_sf"/>
</dbReference>
<evidence type="ECO:0000259" key="2">
    <source>
        <dbReference type="Pfam" id="PF13690"/>
    </source>
</evidence>
<organism evidence="3 4">
    <name type="scientific">Cohnella faecalis</name>
    <dbReference type="NCBI Taxonomy" id="2315694"/>
    <lineage>
        <taxon>Bacteria</taxon>
        <taxon>Bacillati</taxon>
        <taxon>Bacillota</taxon>
        <taxon>Bacilli</taxon>
        <taxon>Bacillales</taxon>
        <taxon>Paenibacillaceae</taxon>
        <taxon>Cohnella</taxon>
    </lineage>
</organism>
<dbReference type="EMBL" id="QXJM01000049">
    <property type="protein sequence ID" value="RIE00631.1"/>
    <property type="molecule type" value="Genomic_DNA"/>
</dbReference>
<feature type="domain" description="Chemotaxis phosphatase CheX-like" evidence="2">
    <location>
        <begin position="83"/>
        <end position="168"/>
    </location>
</feature>